<evidence type="ECO:0000313" key="2">
    <source>
        <dbReference type="EMBL" id="KAF2424936.1"/>
    </source>
</evidence>
<keyword evidence="3" id="KW-1185">Reference proteome</keyword>
<dbReference type="Proteomes" id="UP000800235">
    <property type="component" value="Unassembled WGS sequence"/>
</dbReference>
<organism evidence="2 3">
    <name type="scientific">Tothia fuscella</name>
    <dbReference type="NCBI Taxonomy" id="1048955"/>
    <lineage>
        <taxon>Eukaryota</taxon>
        <taxon>Fungi</taxon>
        <taxon>Dikarya</taxon>
        <taxon>Ascomycota</taxon>
        <taxon>Pezizomycotina</taxon>
        <taxon>Dothideomycetes</taxon>
        <taxon>Pleosporomycetidae</taxon>
        <taxon>Venturiales</taxon>
        <taxon>Cylindrosympodiaceae</taxon>
        <taxon>Tothia</taxon>
    </lineage>
</organism>
<proteinExistence type="predicted"/>
<protein>
    <submittedName>
        <fullName evidence="2">Uncharacterized protein</fullName>
    </submittedName>
</protein>
<gene>
    <name evidence="2" type="ORF">EJ08DRAFT_408864</name>
</gene>
<feature type="coiled-coil region" evidence="1">
    <location>
        <begin position="3"/>
        <end position="77"/>
    </location>
</feature>
<comment type="caution">
    <text evidence="2">The sequence shown here is derived from an EMBL/GenBank/DDBJ whole genome shotgun (WGS) entry which is preliminary data.</text>
</comment>
<dbReference type="AlphaFoldDB" id="A0A9P4TUH1"/>
<evidence type="ECO:0000256" key="1">
    <source>
        <dbReference type="SAM" id="Coils"/>
    </source>
</evidence>
<reference evidence="2" key="1">
    <citation type="journal article" date="2020" name="Stud. Mycol.">
        <title>101 Dothideomycetes genomes: a test case for predicting lifestyles and emergence of pathogens.</title>
        <authorList>
            <person name="Haridas S."/>
            <person name="Albert R."/>
            <person name="Binder M."/>
            <person name="Bloem J."/>
            <person name="Labutti K."/>
            <person name="Salamov A."/>
            <person name="Andreopoulos B."/>
            <person name="Baker S."/>
            <person name="Barry K."/>
            <person name="Bills G."/>
            <person name="Bluhm B."/>
            <person name="Cannon C."/>
            <person name="Castanera R."/>
            <person name="Culley D."/>
            <person name="Daum C."/>
            <person name="Ezra D."/>
            <person name="Gonzalez J."/>
            <person name="Henrissat B."/>
            <person name="Kuo A."/>
            <person name="Liang C."/>
            <person name="Lipzen A."/>
            <person name="Lutzoni F."/>
            <person name="Magnuson J."/>
            <person name="Mondo S."/>
            <person name="Nolan M."/>
            <person name="Ohm R."/>
            <person name="Pangilinan J."/>
            <person name="Park H.-J."/>
            <person name="Ramirez L."/>
            <person name="Alfaro M."/>
            <person name="Sun H."/>
            <person name="Tritt A."/>
            <person name="Yoshinaga Y."/>
            <person name="Zwiers L.-H."/>
            <person name="Turgeon B."/>
            <person name="Goodwin S."/>
            <person name="Spatafora J."/>
            <person name="Crous P."/>
            <person name="Grigoriev I."/>
        </authorList>
    </citation>
    <scope>NUCLEOTIDE SEQUENCE</scope>
    <source>
        <strain evidence="2">CBS 130266</strain>
    </source>
</reference>
<dbReference type="EMBL" id="MU007072">
    <property type="protein sequence ID" value="KAF2424936.1"/>
    <property type="molecule type" value="Genomic_DNA"/>
</dbReference>
<sequence>MMDPKVEKELDDLSEELKDVEETRKALNETVQELEEALMKVGNEEHIDELCEAMAEIQEARKNMDRESRAIRQSMKDILSIHGGAGQPTNSRKRHADFGLSITSKKARQTTKAFESRNSRPGLEDQAAAFDRYRQEERATETALPRVLTAKDRAGKEEFEKLVEEIDAMHGYKYKDGRIASVRDICATSAR</sequence>
<keyword evidence="1" id="KW-0175">Coiled coil</keyword>
<evidence type="ECO:0000313" key="3">
    <source>
        <dbReference type="Proteomes" id="UP000800235"/>
    </source>
</evidence>
<accession>A0A9P4TUH1</accession>
<name>A0A9P4TUH1_9PEZI</name>